<dbReference type="EMBL" id="LBMM01009947">
    <property type="protein sequence ID" value="KMQ87769.1"/>
    <property type="molecule type" value="Genomic_DNA"/>
</dbReference>
<dbReference type="Proteomes" id="UP000036403">
    <property type="component" value="Unassembled WGS sequence"/>
</dbReference>
<evidence type="ECO:0000256" key="1">
    <source>
        <dbReference type="SAM" id="MobiDB-lite"/>
    </source>
</evidence>
<gene>
    <name evidence="2" type="ORF">RF55_12864</name>
</gene>
<comment type="caution">
    <text evidence="2">The sequence shown here is derived from an EMBL/GenBank/DDBJ whole genome shotgun (WGS) entry which is preliminary data.</text>
</comment>
<evidence type="ECO:0000313" key="3">
    <source>
        <dbReference type="Proteomes" id="UP000036403"/>
    </source>
</evidence>
<feature type="compositionally biased region" description="Polar residues" evidence="1">
    <location>
        <begin position="39"/>
        <end position="76"/>
    </location>
</feature>
<reference evidence="2 3" key="1">
    <citation type="submission" date="2015-04" db="EMBL/GenBank/DDBJ databases">
        <title>Lasius niger genome sequencing.</title>
        <authorList>
            <person name="Konorov E.A."/>
            <person name="Nikitin M.A."/>
            <person name="Kirill M.V."/>
            <person name="Chang P."/>
        </authorList>
    </citation>
    <scope>NUCLEOTIDE SEQUENCE [LARGE SCALE GENOMIC DNA]</scope>
    <source>
        <tissue evidence="2">Whole</tissue>
    </source>
</reference>
<name>A0A0J7KBZ6_LASNI</name>
<dbReference type="AlphaFoldDB" id="A0A0J7KBZ6"/>
<accession>A0A0J7KBZ6</accession>
<feature type="region of interest" description="Disordered" evidence="1">
    <location>
        <begin position="224"/>
        <end position="254"/>
    </location>
</feature>
<proteinExistence type="predicted"/>
<protein>
    <submittedName>
        <fullName evidence="2">Uncharacterized protein</fullName>
    </submittedName>
</protein>
<sequence length="254" mass="28399">MVKQYVSSRVASRGYQLWSGPIESNKYMHRGDYTPSGKIWSSTGNAGGVESQQSTLSNPDTVQSSDVPQVNSSVPAGSQPGLTEPSLQQVCSFDTEDEDVESWIQTIERVAHIHGVTNDILLLAATVKLKNTARKWFDLNIMLLHVAMQKVEACKWNFVKETFQDYAMEKLVLMKNLKLPERDTIHLLINEIDSRLLRELAVALRVHSVDGFLEEMQRITASSGESFKKPQSSFTKSQNIKVPSKDSSATDTNH</sequence>
<dbReference type="OrthoDB" id="10590708at2759"/>
<dbReference type="PaxDb" id="67767-A0A0J7KBZ6"/>
<feature type="region of interest" description="Disordered" evidence="1">
    <location>
        <begin position="38"/>
        <end position="84"/>
    </location>
</feature>
<evidence type="ECO:0000313" key="2">
    <source>
        <dbReference type="EMBL" id="KMQ87769.1"/>
    </source>
</evidence>
<keyword evidence="3" id="KW-1185">Reference proteome</keyword>
<organism evidence="2 3">
    <name type="scientific">Lasius niger</name>
    <name type="common">Black garden ant</name>
    <dbReference type="NCBI Taxonomy" id="67767"/>
    <lineage>
        <taxon>Eukaryota</taxon>
        <taxon>Metazoa</taxon>
        <taxon>Ecdysozoa</taxon>
        <taxon>Arthropoda</taxon>
        <taxon>Hexapoda</taxon>
        <taxon>Insecta</taxon>
        <taxon>Pterygota</taxon>
        <taxon>Neoptera</taxon>
        <taxon>Endopterygota</taxon>
        <taxon>Hymenoptera</taxon>
        <taxon>Apocrita</taxon>
        <taxon>Aculeata</taxon>
        <taxon>Formicoidea</taxon>
        <taxon>Formicidae</taxon>
        <taxon>Formicinae</taxon>
        <taxon>Lasius</taxon>
        <taxon>Lasius</taxon>
    </lineage>
</organism>